<gene>
    <name evidence="1" type="ORF">LCGC14_2235100</name>
</gene>
<comment type="caution">
    <text evidence="1">The sequence shown here is derived from an EMBL/GenBank/DDBJ whole genome shotgun (WGS) entry which is preliminary data.</text>
</comment>
<reference evidence="1" key="1">
    <citation type="journal article" date="2015" name="Nature">
        <title>Complex archaea that bridge the gap between prokaryotes and eukaryotes.</title>
        <authorList>
            <person name="Spang A."/>
            <person name="Saw J.H."/>
            <person name="Jorgensen S.L."/>
            <person name="Zaremba-Niedzwiedzka K."/>
            <person name="Martijn J."/>
            <person name="Lind A.E."/>
            <person name="van Eijk R."/>
            <person name="Schleper C."/>
            <person name="Guy L."/>
            <person name="Ettema T.J."/>
        </authorList>
    </citation>
    <scope>NUCLEOTIDE SEQUENCE</scope>
</reference>
<accession>A0A0F9DUN2</accession>
<dbReference type="AlphaFoldDB" id="A0A0F9DUN2"/>
<name>A0A0F9DUN2_9ZZZZ</name>
<proteinExistence type="predicted"/>
<dbReference type="EMBL" id="LAZR01030155">
    <property type="protein sequence ID" value="KKL57471.1"/>
    <property type="molecule type" value="Genomic_DNA"/>
</dbReference>
<sequence>MTSKKATGALAKALIAPIMQRYDYSGVARKAFQVSEICPDCGMLKEQFTDGHPWEECTVYRVMES</sequence>
<evidence type="ECO:0000313" key="1">
    <source>
        <dbReference type="EMBL" id="KKL57471.1"/>
    </source>
</evidence>
<protein>
    <submittedName>
        <fullName evidence="1">Uncharacterized protein</fullName>
    </submittedName>
</protein>
<organism evidence="1">
    <name type="scientific">marine sediment metagenome</name>
    <dbReference type="NCBI Taxonomy" id="412755"/>
    <lineage>
        <taxon>unclassified sequences</taxon>
        <taxon>metagenomes</taxon>
        <taxon>ecological metagenomes</taxon>
    </lineage>
</organism>